<dbReference type="PATRIC" id="fig|66851.6.peg.1697"/>
<evidence type="ECO:0000313" key="2">
    <source>
        <dbReference type="Proteomes" id="UP000077428"/>
    </source>
</evidence>
<dbReference type="STRING" id="66851.MBORA_15560"/>
<dbReference type="AlphaFoldDB" id="A0A165ZY24"/>
<gene>
    <name evidence="1" type="ORF">MBORA_15560</name>
</gene>
<comment type="caution">
    <text evidence="1">The sequence shown here is derived from an EMBL/GenBank/DDBJ whole genome shotgun (WGS) entry which is preliminary data.</text>
</comment>
<sequence length="86" mass="10457">MEKIQEYIKDNELVNKYDLSEKVFELYQNDINNGKNPFVDKNYMETLVYRTYNHKINEGYIPNGVEIEPEIYDDKYKEITHKIDEE</sequence>
<dbReference type="Proteomes" id="UP000077428">
    <property type="component" value="Unassembled WGS sequence"/>
</dbReference>
<evidence type="ECO:0000313" key="1">
    <source>
        <dbReference type="EMBL" id="KZX11311.1"/>
    </source>
</evidence>
<reference evidence="2" key="1">
    <citation type="journal article" date="2016" name="Genome Announc.">
        <title>Draft Genome Sequences of Methanobrevibacter curvatus DSM11111, Methanobrevibacter cuticularis DSM11139, Methanobrevibacter filiformis DSM11501, and Methanobrevibacter oralis DSM7256.</title>
        <authorList>
            <person name="Poehlein A."/>
            <person name="Seedorf H."/>
        </authorList>
    </citation>
    <scope>NUCLEOTIDE SEQUENCE [LARGE SCALE GENOMIC DNA]</scope>
    <source>
        <strain evidence="2">DSM 7256 / JCM 30027 / ZR</strain>
    </source>
</reference>
<organism evidence="1 2">
    <name type="scientific">Methanobrevibacter oralis</name>
    <dbReference type="NCBI Taxonomy" id="66851"/>
    <lineage>
        <taxon>Archaea</taxon>
        <taxon>Methanobacteriati</taxon>
        <taxon>Methanobacteriota</taxon>
        <taxon>Methanomada group</taxon>
        <taxon>Methanobacteria</taxon>
        <taxon>Methanobacteriales</taxon>
        <taxon>Methanobacteriaceae</taxon>
        <taxon>Methanobrevibacter</taxon>
    </lineage>
</organism>
<protein>
    <submittedName>
        <fullName evidence="1">Uncharacterized protein</fullName>
    </submittedName>
</protein>
<dbReference type="RefSeq" id="WP_042693517.1">
    <property type="nucleotide sequence ID" value="NZ_CABMAB010000022.1"/>
</dbReference>
<keyword evidence="2" id="KW-1185">Reference proteome</keyword>
<proteinExistence type="predicted"/>
<dbReference type="EMBL" id="LWMU01000092">
    <property type="protein sequence ID" value="KZX11311.1"/>
    <property type="molecule type" value="Genomic_DNA"/>
</dbReference>
<accession>A0A165ZY24</accession>
<name>A0A165ZY24_METOA</name>